<organism evidence="5 6">
    <name type="scientific">Rhodanobacter thiooxydans</name>
    <dbReference type="NCBI Taxonomy" id="416169"/>
    <lineage>
        <taxon>Bacteria</taxon>
        <taxon>Pseudomonadati</taxon>
        <taxon>Pseudomonadota</taxon>
        <taxon>Gammaproteobacteria</taxon>
        <taxon>Lysobacterales</taxon>
        <taxon>Rhodanobacteraceae</taxon>
        <taxon>Rhodanobacter</taxon>
    </lineage>
</organism>
<dbReference type="PIRSF" id="PIRSF006305">
    <property type="entry name" value="Maf"/>
    <property type="match status" value="1"/>
</dbReference>
<dbReference type="Proteomes" id="UP000076131">
    <property type="component" value="Unassembled WGS sequence"/>
</dbReference>
<evidence type="ECO:0000256" key="4">
    <source>
        <dbReference type="HAMAP-Rule" id="MF_00528"/>
    </source>
</evidence>
<feature type="active site" description="Proton acceptor" evidence="4">
    <location>
        <position position="70"/>
    </location>
</feature>
<keyword evidence="2 4" id="KW-0378">Hydrolase</keyword>
<evidence type="ECO:0000256" key="3">
    <source>
        <dbReference type="ARBA" id="ARBA00023080"/>
    </source>
</evidence>
<dbReference type="InterPro" id="IPR003697">
    <property type="entry name" value="Maf-like"/>
</dbReference>
<dbReference type="GO" id="GO:0005737">
    <property type="term" value="C:cytoplasm"/>
    <property type="evidence" value="ECO:0007669"/>
    <property type="project" value="UniProtKB-SubCell"/>
</dbReference>
<comment type="similarity">
    <text evidence="4">Belongs to the Maf family. YhdE subfamily.</text>
</comment>
<comment type="caution">
    <text evidence="4">Lacks conserved residue(s) required for the propagation of feature annotation.</text>
</comment>
<dbReference type="EC" id="3.6.1.9" evidence="4"/>
<comment type="function">
    <text evidence="4">Nucleoside triphosphate pyrophosphatase that hydrolyzes dTTP and UTP. May have a dual role in cell division arrest and in preventing the incorporation of modified nucleotides into cellular nucleic acids.</text>
</comment>
<feature type="site" description="Important for substrate specificity" evidence="4">
    <location>
        <position position="153"/>
    </location>
</feature>
<comment type="catalytic activity">
    <reaction evidence="4">
        <text>UTP + H2O = UMP + diphosphate + H(+)</text>
        <dbReference type="Rhea" id="RHEA:29395"/>
        <dbReference type="ChEBI" id="CHEBI:15377"/>
        <dbReference type="ChEBI" id="CHEBI:15378"/>
        <dbReference type="ChEBI" id="CHEBI:33019"/>
        <dbReference type="ChEBI" id="CHEBI:46398"/>
        <dbReference type="ChEBI" id="CHEBI:57865"/>
        <dbReference type="EC" id="3.6.1.9"/>
    </reaction>
</comment>
<dbReference type="STRING" id="416169.RHOFW104T7_12775"/>
<dbReference type="GO" id="GO:0009117">
    <property type="term" value="P:nucleotide metabolic process"/>
    <property type="evidence" value="ECO:0007669"/>
    <property type="project" value="UniProtKB-KW"/>
</dbReference>
<evidence type="ECO:0000256" key="2">
    <source>
        <dbReference type="ARBA" id="ARBA00022801"/>
    </source>
</evidence>
<dbReference type="RefSeq" id="WP_039953511.1">
    <property type="nucleotide sequence ID" value="NZ_LVJS01000042.1"/>
</dbReference>
<comment type="catalytic activity">
    <reaction evidence="4">
        <text>dTTP + H2O = dTMP + diphosphate + H(+)</text>
        <dbReference type="Rhea" id="RHEA:28534"/>
        <dbReference type="ChEBI" id="CHEBI:15377"/>
        <dbReference type="ChEBI" id="CHEBI:15378"/>
        <dbReference type="ChEBI" id="CHEBI:33019"/>
        <dbReference type="ChEBI" id="CHEBI:37568"/>
        <dbReference type="ChEBI" id="CHEBI:63528"/>
        <dbReference type="EC" id="3.6.1.9"/>
    </reaction>
</comment>
<dbReference type="NCBIfam" id="TIGR00172">
    <property type="entry name" value="maf"/>
    <property type="match status" value="1"/>
</dbReference>
<dbReference type="Gene3D" id="3.90.950.10">
    <property type="match status" value="1"/>
</dbReference>
<sequence length="191" mass="19980">MLYLASQSPRRRQLLDQLGVDFAVLDVDVPEQRAPGESPRDYVSRVACDKARAGLAALVHAGDALVLGADTEVVLDDEVFGKPRDAADAAAMLRRLSGRTHAVISAVWLVGTRGEQGEVCVSQVRFATLDEAAIAAYVATGEPFGKAGAYAIQGRGAAMVAHLDGSYSGVMGLPLFETARLLRAGGISQAG</sequence>
<keyword evidence="3 4" id="KW-0546">Nucleotide metabolism</keyword>
<keyword evidence="4" id="KW-0963">Cytoplasm</keyword>
<dbReference type="AlphaFoldDB" id="A0A154QI21"/>
<comment type="caution">
    <text evidence="5">The sequence shown here is derived from an EMBL/GenBank/DDBJ whole genome shotgun (WGS) entry which is preliminary data.</text>
</comment>
<gene>
    <name evidence="5" type="ORF">RHOFW104T7_12775</name>
</gene>
<keyword evidence="6" id="KW-1185">Reference proteome</keyword>
<dbReference type="eggNOG" id="COG0424">
    <property type="taxonomic scope" value="Bacteria"/>
</dbReference>
<evidence type="ECO:0000313" key="6">
    <source>
        <dbReference type="Proteomes" id="UP000076131"/>
    </source>
</evidence>
<dbReference type="SUPFAM" id="SSF52972">
    <property type="entry name" value="ITPase-like"/>
    <property type="match status" value="1"/>
</dbReference>
<dbReference type="GO" id="GO:0036218">
    <property type="term" value="F:dTTP diphosphatase activity"/>
    <property type="evidence" value="ECO:0007669"/>
    <property type="project" value="RHEA"/>
</dbReference>
<proteinExistence type="inferred from homology"/>
<evidence type="ECO:0000313" key="5">
    <source>
        <dbReference type="EMBL" id="KZC23659.1"/>
    </source>
</evidence>
<dbReference type="CDD" id="cd00555">
    <property type="entry name" value="Maf"/>
    <property type="match status" value="1"/>
</dbReference>
<dbReference type="PANTHER" id="PTHR43213:SF5">
    <property type="entry name" value="BIFUNCTIONAL DTTP_UTP PYROPHOSPHATASE_METHYLTRANSFERASE PROTEIN-RELATED"/>
    <property type="match status" value="1"/>
</dbReference>
<accession>A0A154QI21</accession>
<dbReference type="PANTHER" id="PTHR43213">
    <property type="entry name" value="BIFUNCTIONAL DTTP/UTP PYROPHOSPHATASE/METHYLTRANSFERASE PROTEIN-RELATED"/>
    <property type="match status" value="1"/>
</dbReference>
<reference evidence="5 6" key="1">
    <citation type="journal article" date="2016" name="MBio">
        <title>Lateral Gene Transfer in a Heavy Metal-Contaminated-Groundwater Microbial Community.</title>
        <authorList>
            <person name="Hemme C.L."/>
            <person name="Green S.J."/>
            <person name="Rishishwar L."/>
            <person name="Prakash O."/>
            <person name="Pettenato A."/>
            <person name="Chakraborty R."/>
            <person name="Deutschbauer A.M."/>
            <person name="Van Nostrand J.D."/>
            <person name="Wu L."/>
            <person name="He Z."/>
            <person name="Jordan I.K."/>
            <person name="Hazen T.C."/>
            <person name="Arkin A.P."/>
            <person name="Kostka J.E."/>
            <person name="Zhou J."/>
        </authorList>
    </citation>
    <scope>NUCLEOTIDE SEQUENCE [LARGE SCALE GENOMIC DNA]</scope>
    <source>
        <strain evidence="5 6">FW104-T7</strain>
    </source>
</reference>
<dbReference type="EMBL" id="LVJS01000042">
    <property type="protein sequence ID" value="KZC23659.1"/>
    <property type="molecule type" value="Genomic_DNA"/>
</dbReference>
<protein>
    <recommendedName>
        <fullName evidence="4">dTTP/UTP pyrophosphatase</fullName>
        <shortName evidence="4">dTTPase/UTPase</shortName>
        <ecNumber evidence="4">3.6.1.9</ecNumber>
    </recommendedName>
    <alternativeName>
        <fullName evidence="4">Nucleoside triphosphate pyrophosphatase</fullName>
    </alternativeName>
    <alternativeName>
        <fullName evidence="4">Nucleotide pyrophosphatase</fullName>
        <shortName evidence="4">Nucleotide PPase</shortName>
    </alternativeName>
</protein>
<feature type="site" description="Important for substrate specificity" evidence="4">
    <location>
        <position position="10"/>
    </location>
</feature>
<dbReference type="Pfam" id="PF02545">
    <property type="entry name" value="Maf"/>
    <property type="match status" value="1"/>
</dbReference>
<comment type="cofactor">
    <cofactor evidence="1 4">
        <name>a divalent metal cation</name>
        <dbReference type="ChEBI" id="CHEBI:60240"/>
    </cofactor>
</comment>
<dbReference type="GO" id="GO:0036221">
    <property type="term" value="F:UTP diphosphatase activity"/>
    <property type="evidence" value="ECO:0007669"/>
    <property type="project" value="RHEA"/>
</dbReference>
<evidence type="ECO:0000256" key="1">
    <source>
        <dbReference type="ARBA" id="ARBA00001968"/>
    </source>
</evidence>
<dbReference type="HAMAP" id="MF_00528">
    <property type="entry name" value="Maf"/>
    <property type="match status" value="1"/>
</dbReference>
<comment type="subcellular location">
    <subcellularLocation>
        <location evidence="4">Cytoplasm</location>
    </subcellularLocation>
</comment>
<name>A0A154QI21_9GAMM</name>
<dbReference type="InterPro" id="IPR029001">
    <property type="entry name" value="ITPase-like_fam"/>
</dbReference>
<feature type="site" description="Important for substrate specificity" evidence="4">
    <location>
        <position position="71"/>
    </location>
</feature>